<evidence type="ECO:0000256" key="4">
    <source>
        <dbReference type="ARBA" id="ARBA00022984"/>
    </source>
</evidence>
<dbReference type="GO" id="GO:0008360">
    <property type="term" value="P:regulation of cell shape"/>
    <property type="evidence" value="ECO:0007669"/>
    <property type="project" value="UniProtKB-KW"/>
</dbReference>
<keyword evidence="2" id="KW-0808">Transferase</keyword>
<evidence type="ECO:0000256" key="5">
    <source>
        <dbReference type="ARBA" id="ARBA00023316"/>
    </source>
</evidence>
<dbReference type="InterPro" id="IPR016915">
    <property type="entry name" value="UCP029342"/>
</dbReference>
<feature type="region of interest" description="Disordered" evidence="6">
    <location>
        <begin position="43"/>
        <end position="84"/>
    </location>
</feature>
<dbReference type="SUPFAM" id="SSF141523">
    <property type="entry name" value="L,D-transpeptidase catalytic domain-like"/>
    <property type="match status" value="1"/>
</dbReference>
<dbReference type="InterPro" id="IPR005490">
    <property type="entry name" value="LD_TPept_cat_dom"/>
</dbReference>
<evidence type="ECO:0000313" key="8">
    <source>
        <dbReference type="EMBL" id="CAJ0855194.1"/>
    </source>
</evidence>
<name>A0AA48M0Z6_9ZZZZ</name>
<dbReference type="PANTHER" id="PTHR30582:SF2">
    <property type="entry name" value="L,D-TRANSPEPTIDASE YCIB-RELATED"/>
    <property type="match status" value="1"/>
</dbReference>
<dbReference type="GO" id="GO:0071555">
    <property type="term" value="P:cell wall organization"/>
    <property type="evidence" value="ECO:0007669"/>
    <property type="project" value="UniProtKB-KW"/>
</dbReference>
<dbReference type="PROSITE" id="PS52029">
    <property type="entry name" value="LD_TPASE"/>
    <property type="match status" value="1"/>
</dbReference>
<dbReference type="GO" id="GO:0071972">
    <property type="term" value="F:peptidoglycan L,D-transpeptidase activity"/>
    <property type="evidence" value="ECO:0007669"/>
    <property type="project" value="TreeGrafter"/>
</dbReference>
<protein>
    <recommendedName>
        <fullName evidence="7">L,D-TPase catalytic domain-containing protein</fullName>
    </recommendedName>
</protein>
<dbReference type="CDD" id="cd16913">
    <property type="entry name" value="YkuD_like"/>
    <property type="match status" value="1"/>
</dbReference>
<feature type="region of interest" description="Disordered" evidence="6">
    <location>
        <begin position="515"/>
        <end position="539"/>
    </location>
</feature>
<keyword evidence="4" id="KW-0573">Peptidoglycan synthesis</keyword>
<comment type="pathway">
    <text evidence="1">Cell wall biogenesis; peptidoglycan biosynthesis.</text>
</comment>
<dbReference type="AlphaFoldDB" id="A0AA48M0Z6"/>
<evidence type="ECO:0000256" key="3">
    <source>
        <dbReference type="ARBA" id="ARBA00022960"/>
    </source>
</evidence>
<dbReference type="Gene3D" id="2.40.440.10">
    <property type="entry name" value="L,D-transpeptidase catalytic domain-like"/>
    <property type="match status" value="1"/>
</dbReference>
<keyword evidence="3" id="KW-0133">Cell shape</keyword>
<organism evidence="8">
    <name type="scientific">freshwater sediment metagenome</name>
    <dbReference type="NCBI Taxonomy" id="556182"/>
    <lineage>
        <taxon>unclassified sequences</taxon>
        <taxon>metagenomes</taxon>
        <taxon>ecological metagenomes</taxon>
    </lineage>
</organism>
<keyword evidence="5" id="KW-0961">Cell wall biogenesis/degradation</keyword>
<evidence type="ECO:0000256" key="6">
    <source>
        <dbReference type="SAM" id="MobiDB-lite"/>
    </source>
</evidence>
<dbReference type="EMBL" id="OY288114">
    <property type="protein sequence ID" value="CAJ0855194.1"/>
    <property type="molecule type" value="Genomic_DNA"/>
</dbReference>
<feature type="compositionally biased region" description="Basic and acidic residues" evidence="6">
    <location>
        <begin position="64"/>
        <end position="84"/>
    </location>
</feature>
<evidence type="ECO:0000256" key="1">
    <source>
        <dbReference type="ARBA" id="ARBA00004752"/>
    </source>
</evidence>
<dbReference type="Pfam" id="PF03734">
    <property type="entry name" value="YkuD"/>
    <property type="match status" value="1"/>
</dbReference>
<dbReference type="InterPro" id="IPR050979">
    <property type="entry name" value="LD-transpeptidase"/>
</dbReference>
<accession>A0AA48M0Z6</accession>
<dbReference type="GO" id="GO:0018104">
    <property type="term" value="P:peptidoglycan-protein cross-linking"/>
    <property type="evidence" value="ECO:0007669"/>
    <property type="project" value="TreeGrafter"/>
</dbReference>
<dbReference type="InterPro" id="IPR038063">
    <property type="entry name" value="Transpep_catalytic_dom"/>
</dbReference>
<proteinExistence type="predicted"/>
<sequence length="539" mass="57263">MSPSRSRRCAATALLSVSALIALHQPAAALDFFALFDREPARSAAPAAPTHIQETTRAKPKKVARPEAPRPARTAVEGERKPVTDTKPGLPLFGVVSIADQHISIYNHNGLVTRSPVSTGMEGHSTPKGIFTIIGRERYHKSNIYSGAPMPFMQRITWSGIAMHVGVVPGHPASHGCIRLPADFAAKLWGMTRIGERVIISPQEIWPESFSNDLLPKAKLYVAAGPGAETLVYGPTESGAEDAPAAPLNPRQYAERLKARAAAEALAASKALKAAAAAEKAAQDEFAAASRELGAMESDRSTAQMKADAADEAYLAATARAHALQEEASLASVSMSMEEETRRRTRFVSALDAAATARINAATAKIAFSRALTEVTTKLDAARSSLAVKEAKLSEASARLSEATAVAAAATKGDAELRRRLSPISVLVSKKDQRVYVRQGLVPLFDAPVVVKDADRPLGSHLFIATAEDNDPIGLKWTVLSVPGSPSSAEEALERIEMSPEIRARIGERLWTGGSMIVSDQPPSGETGADGTDLTVKIR</sequence>
<dbReference type="PIRSF" id="PIRSF029342">
    <property type="entry name" value="UCP029342_ErfK/YbiS/YcfS/YnhG"/>
    <property type="match status" value="1"/>
</dbReference>
<gene>
    <name evidence="8" type="ORF">AMST5_00810</name>
</gene>
<evidence type="ECO:0000256" key="2">
    <source>
        <dbReference type="ARBA" id="ARBA00022679"/>
    </source>
</evidence>
<dbReference type="PANTHER" id="PTHR30582">
    <property type="entry name" value="L,D-TRANSPEPTIDASE"/>
    <property type="match status" value="1"/>
</dbReference>
<feature type="domain" description="L,D-TPase catalytic" evidence="7">
    <location>
        <begin position="92"/>
        <end position="201"/>
    </location>
</feature>
<dbReference type="GO" id="GO:0016740">
    <property type="term" value="F:transferase activity"/>
    <property type="evidence" value="ECO:0007669"/>
    <property type="project" value="UniProtKB-KW"/>
</dbReference>
<dbReference type="GO" id="GO:0005576">
    <property type="term" value="C:extracellular region"/>
    <property type="evidence" value="ECO:0007669"/>
    <property type="project" value="TreeGrafter"/>
</dbReference>
<evidence type="ECO:0000259" key="7">
    <source>
        <dbReference type="PROSITE" id="PS52029"/>
    </source>
</evidence>
<reference evidence="8" key="1">
    <citation type="submission" date="2023-07" db="EMBL/GenBank/DDBJ databases">
        <authorList>
            <person name="Pelsma A.J. K."/>
        </authorList>
    </citation>
    <scope>NUCLEOTIDE SEQUENCE</scope>
</reference>